<dbReference type="eggNOG" id="ENOG50339ZN">
    <property type="taxonomic scope" value="Bacteria"/>
</dbReference>
<proteinExistence type="predicted"/>
<gene>
    <name evidence="1" type="ordered locus">Fraau_2598</name>
</gene>
<dbReference type="HOGENOM" id="CLU_086687_0_0_6"/>
<protein>
    <submittedName>
        <fullName evidence="1">Uncharacterized protein</fullName>
    </submittedName>
</protein>
<dbReference type="Proteomes" id="UP000005234">
    <property type="component" value="Chromosome"/>
</dbReference>
<keyword evidence="2" id="KW-1185">Reference proteome</keyword>
<organism evidence="1 2">
    <name type="scientific">Frateuria aurantia (strain ATCC 33424 / DSM 6220 / KCTC 2777 / LMG 1558 / NBRC 3245 / NCIMB 13370)</name>
    <name type="common">Acetobacter aurantius</name>
    <dbReference type="NCBI Taxonomy" id="767434"/>
    <lineage>
        <taxon>Bacteria</taxon>
        <taxon>Pseudomonadati</taxon>
        <taxon>Pseudomonadota</taxon>
        <taxon>Gammaproteobacteria</taxon>
        <taxon>Lysobacterales</taxon>
        <taxon>Rhodanobacteraceae</taxon>
        <taxon>Frateuria</taxon>
    </lineage>
</organism>
<name>H8KYD8_FRAAD</name>
<sequence>MRAMNFGRFALLALTVWLVTFAMPGMAQTTYEEQRISAAEVLDSPSQKFQLQALLGTKYSKFAANLTHLAIPTQLKTGGLYIEGWREGHGMKHSAALIIHPDGRLDAAYYDDDDGIVRYFSNYHATASQPALDQWARRLGPSIKRVVHEGLIPGTIRIPEPDRTLLQEPNDLQQDALRKIAEAIWGASIADGWNYNAAVGDLLSAATAAIAKCSRAFSLVPRPAGLVPGWLYLAENFLPWVDYILGVHQDRVYKTCVSAVALDFRSAVEIASLGL</sequence>
<evidence type="ECO:0000313" key="1">
    <source>
        <dbReference type="EMBL" id="AFC86942.1"/>
    </source>
</evidence>
<dbReference type="RefSeq" id="WP_014403945.1">
    <property type="nucleotide sequence ID" value="NC_017033.1"/>
</dbReference>
<evidence type="ECO:0000313" key="2">
    <source>
        <dbReference type="Proteomes" id="UP000005234"/>
    </source>
</evidence>
<dbReference type="KEGG" id="fau:Fraau_2598"/>
<reference evidence="1" key="1">
    <citation type="submission" date="2012-02" db="EMBL/GenBank/DDBJ databases">
        <title>The complete genome of Frateuria aurantia DSM 6220.</title>
        <authorList>
            <consortium name="US DOE Joint Genome Institute (JGI-PGF)"/>
            <person name="Lucas S."/>
            <person name="Copeland A."/>
            <person name="Lapidus A."/>
            <person name="Glavina del Rio T."/>
            <person name="Dalin E."/>
            <person name="Tice H."/>
            <person name="Bruce D."/>
            <person name="Goodwin L."/>
            <person name="Pitluck S."/>
            <person name="Peters L."/>
            <person name="Ovchinnikova G."/>
            <person name="Teshima H."/>
            <person name="Kyrpides N."/>
            <person name="Mavromatis K."/>
            <person name="Ivanova N."/>
            <person name="Brettin T."/>
            <person name="Detter J.C."/>
            <person name="Han C."/>
            <person name="Larimer F."/>
            <person name="Land M."/>
            <person name="Hauser L."/>
            <person name="Markowitz V."/>
            <person name="Cheng J.-F."/>
            <person name="Hugenholtz P."/>
            <person name="Woyke T."/>
            <person name="Wu D."/>
            <person name="Brambilla E."/>
            <person name="Klenk H.-P."/>
            <person name="Eisen J.A."/>
        </authorList>
    </citation>
    <scope>NUCLEOTIDE SEQUENCE</scope>
    <source>
        <strain evidence="1">DSM 6220</strain>
    </source>
</reference>
<accession>H8KYD8</accession>
<dbReference type="AlphaFoldDB" id="H8KYD8"/>
<dbReference type="EMBL" id="CP003350">
    <property type="protein sequence ID" value="AFC86942.1"/>
    <property type="molecule type" value="Genomic_DNA"/>
</dbReference>